<name>A0ACC2SAN0_9FUNG</name>
<keyword evidence="2" id="KW-1185">Reference proteome</keyword>
<dbReference type="EMBL" id="QTSX02005684">
    <property type="protein sequence ID" value="KAJ9059454.1"/>
    <property type="molecule type" value="Genomic_DNA"/>
</dbReference>
<dbReference type="Proteomes" id="UP001165960">
    <property type="component" value="Unassembled WGS sequence"/>
</dbReference>
<sequence>MTSPPPSCPAEEGVPLLAAAAITIPPGSQVMIDSQISYEMTERLFLELYSPKFLSYKEPWLCPGTLDQFHKEPVQLLLANLDALFMQVSRGQVVGHGRILGAEQVASLYLFGKFSDFKLPDENPQVLSLFTATDFLQLSSIRKKDVLELLDQFNSIFASGPNNYGLEKGVIYQIDTGDAPPFRAKPYCCSRVEDAQVSKEPKKLLNVEYWCRAQKPVLAWAPLGSRFSADLFCSVVWGSSPWLHFFLCLSLWGVWALFCGLVLGFWLCCWVCFPAPPMVQLQFRGVCCSFSGGLPFRLGGGSPPVDLCVFLLSFALFFLSFFSLCLFVHPRFLPIPLAISCYLCQSSLHP</sequence>
<protein>
    <submittedName>
        <fullName evidence="1">Uncharacterized protein</fullName>
    </submittedName>
</protein>
<organism evidence="1 2">
    <name type="scientific">Entomophthora muscae</name>
    <dbReference type="NCBI Taxonomy" id="34485"/>
    <lineage>
        <taxon>Eukaryota</taxon>
        <taxon>Fungi</taxon>
        <taxon>Fungi incertae sedis</taxon>
        <taxon>Zoopagomycota</taxon>
        <taxon>Entomophthoromycotina</taxon>
        <taxon>Entomophthoromycetes</taxon>
        <taxon>Entomophthorales</taxon>
        <taxon>Entomophthoraceae</taxon>
        <taxon>Entomophthora</taxon>
    </lineage>
</organism>
<evidence type="ECO:0000313" key="1">
    <source>
        <dbReference type="EMBL" id="KAJ9059454.1"/>
    </source>
</evidence>
<reference evidence="1" key="1">
    <citation type="submission" date="2022-04" db="EMBL/GenBank/DDBJ databases">
        <title>Genome of the entomopathogenic fungus Entomophthora muscae.</title>
        <authorList>
            <person name="Elya C."/>
            <person name="Lovett B.R."/>
            <person name="Lee E."/>
            <person name="Macias A.M."/>
            <person name="Hajek A.E."/>
            <person name="De Bivort B.L."/>
            <person name="Kasson M.T."/>
            <person name="De Fine Licht H.H."/>
            <person name="Stajich J.E."/>
        </authorList>
    </citation>
    <scope>NUCLEOTIDE SEQUENCE</scope>
    <source>
        <strain evidence="1">Berkeley</strain>
    </source>
</reference>
<gene>
    <name evidence="1" type="ORF">DSO57_1002031</name>
</gene>
<comment type="caution">
    <text evidence="1">The sequence shown here is derived from an EMBL/GenBank/DDBJ whole genome shotgun (WGS) entry which is preliminary data.</text>
</comment>
<proteinExistence type="predicted"/>
<evidence type="ECO:0000313" key="2">
    <source>
        <dbReference type="Proteomes" id="UP001165960"/>
    </source>
</evidence>
<accession>A0ACC2SAN0</accession>